<dbReference type="InterPro" id="IPR008927">
    <property type="entry name" value="6-PGluconate_DH-like_C_sf"/>
</dbReference>
<gene>
    <name evidence="5" type="primary">proC</name>
    <name evidence="5" type="ORF">MBCUR_13880</name>
</gene>
<evidence type="ECO:0000256" key="1">
    <source>
        <dbReference type="ARBA" id="ARBA00005525"/>
    </source>
</evidence>
<feature type="domain" description="Pyrroline-5-carboxylate reductase dimerisation" evidence="4">
    <location>
        <begin position="194"/>
        <end position="281"/>
    </location>
</feature>
<dbReference type="PANTHER" id="PTHR11645:SF53">
    <property type="entry name" value="PYRROLINE-5-CARBOXYLATE REDUCTASE 3"/>
    <property type="match status" value="1"/>
</dbReference>
<dbReference type="Pfam" id="PF14748">
    <property type="entry name" value="P5CR_dimer"/>
    <property type="match status" value="1"/>
</dbReference>
<proteinExistence type="inferred from homology"/>
<keyword evidence="2" id="KW-0521">NADP</keyword>
<dbReference type="InterPro" id="IPR029036">
    <property type="entry name" value="P5CR_dimer"/>
</dbReference>
<dbReference type="GO" id="GO:0055129">
    <property type="term" value="P:L-proline biosynthetic process"/>
    <property type="evidence" value="ECO:0007669"/>
    <property type="project" value="TreeGrafter"/>
</dbReference>
<dbReference type="PIRSF" id="PIRSF000193">
    <property type="entry name" value="Pyrrol-5-carb_rd"/>
    <property type="match status" value="1"/>
</dbReference>
<dbReference type="Proteomes" id="UP000077245">
    <property type="component" value="Unassembled WGS sequence"/>
</dbReference>
<dbReference type="Pfam" id="PF03807">
    <property type="entry name" value="F420_oxidored"/>
    <property type="match status" value="1"/>
</dbReference>
<dbReference type="PATRIC" id="fig|49547.3.peg.1484"/>
<keyword evidence="6" id="KW-1185">Reference proteome</keyword>
<dbReference type="SUPFAM" id="SSF48179">
    <property type="entry name" value="6-phosphogluconate dehydrogenase C-terminal domain-like"/>
    <property type="match status" value="1"/>
</dbReference>
<evidence type="ECO:0000313" key="6">
    <source>
        <dbReference type="Proteomes" id="UP000077245"/>
    </source>
</evidence>
<dbReference type="InterPro" id="IPR036291">
    <property type="entry name" value="NAD(P)-bd_dom_sf"/>
</dbReference>
<evidence type="ECO:0000256" key="2">
    <source>
        <dbReference type="PIRSR" id="PIRSR000193-1"/>
    </source>
</evidence>
<dbReference type="OrthoDB" id="25257at2157"/>
<dbReference type="InterPro" id="IPR028939">
    <property type="entry name" value="P5C_Rdtase_cat_N"/>
</dbReference>
<dbReference type="Gene3D" id="3.40.50.720">
    <property type="entry name" value="NAD(P)-binding Rossmann-like Domain"/>
    <property type="match status" value="1"/>
</dbReference>
<feature type="domain" description="Pyrroline-5-carboxylate reductase catalytic N-terminal" evidence="3">
    <location>
        <begin position="6"/>
        <end position="96"/>
    </location>
</feature>
<organism evidence="5 6">
    <name type="scientific">Methanobrevibacter curvatus</name>
    <dbReference type="NCBI Taxonomy" id="49547"/>
    <lineage>
        <taxon>Archaea</taxon>
        <taxon>Methanobacteriati</taxon>
        <taxon>Methanobacteriota</taxon>
        <taxon>Methanomada group</taxon>
        <taxon>Methanobacteria</taxon>
        <taxon>Methanobacteriales</taxon>
        <taxon>Methanobacteriaceae</taxon>
        <taxon>Methanobrevibacter</taxon>
    </lineage>
</organism>
<sequence>MENRKKLGFIGYGNIGKLIINNILSLNLFDFKNIIVSNRNLNKLNLLIEKYPDITVTSDNKFLAMESDIIFIFIGTEDVKNLLEEIKPYLNENTYLIHSVAALSFQMISKIYNGKVSQVIPSMASKSESDLEKLTYLKRLNDLDEILELNRKKHGVSLISHNELVEEENKEFLEDLFSSFSDIKVLGRENLENERNMEVATILSSCGPALISIFIKNLVKLSNSYCNLEKEELENILIKTVKSTATQLDENNQTIDEIIRNTATKGGITQVGLDYIQNNNFVIDTMLKELFKTYDEKITILNKQYGL</sequence>
<comment type="caution">
    <text evidence="5">The sequence shown here is derived from an EMBL/GenBank/DDBJ whole genome shotgun (WGS) entry which is preliminary data.</text>
</comment>
<name>A0A166A3H8_9EURY</name>
<dbReference type="EC" id="1.5.1.2" evidence="5"/>
<keyword evidence="5" id="KW-0560">Oxidoreductase</keyword>
<dbReference type="RefSeq" id="WP_067091936.1">
    <property type="nucleotide sequence ID" value="NZ_LWMV01000185.1"/>
</dbReference>
<reference evidence="5 6" key="1">
    <citation type="submission" date="2016-04" db="EMBL/GenBank/DDBJ databases">
        <title>Genome sequence of Methanobrevibacter curvatus DSM 11111.</title>
        <authorList>
            <person name="Poehlein A."/>
            <person name="Seedorf H."/>
            <person name="Daniel R."/>
        </authorList>
    </citation>
    <scope>NUCLEOTIDE SEQUENCE [LARGE SCALE GENOMIC DNA]</scope>
    <source>
        <strain evidence="5 6">DSM 11111</strain>
    </source>
</reference>
<dbReference type="STRING" id="49547.MBCUR_13880"/>
<accession>A0A166A3H8</accession>
<evidence type="ECO:0000259" key="3">
    <source>
        <dbReference type="Pfam" id="PF03807"/>
    </source>
</evidence>
<dbReference type="Gene3D" id="1.10.3730.10">
    <property type="entry name" value="ProC C-terminal domain-like"/>
    <property type="match status" value="1"/>
</dbReference>
<dbReference type="InterPro" id="IPR000304">
    <property type="entry name" value="Pyrroline-COOH_reductase"/>
</dbReference>
<protein>
    <submittedName>
        <fullName evidence="5">Pyrroline-5-carboxylate reductase</fullName>
        <ecNumber evidence="5">1.5.1.2</ecNumber>
    </submittedName>
</protein>
<evidence type="ECO:0000259" key="4">
    <source>
        <dbReference type="Pfam" id="PF14748"/>
    </source>
</evidence>
<dbReference type="GO" id="GO:0004735">
    <property type="term" value="F:pyrroline-5-carboxylate reductase activity"/>
    <property type="evidence" value="ECO:0007669"/>
    <property type="project" value="UniProtKB-EC"/>
</dbReference>
<dbReference type="PANTHER" id="PTHR11645">
    <property type="entry name" value="PYRROLINE-5-CARBOXYLATE REDUCTASE"/>
    <property type="match status" value="1"/>
</dbReference>
<evidence type="ECO:0000313" key="5">
    <source>
        <dbReference type="EMBL" id="KZX11516.1"/>
    </source>
</evidence>
<dbReference type="SUPFAM" id="SSF51735">
    <property type="entry name" value="NAD(P)-binding Rossmann-fold domains"/>
    <property type="match status" value="1"/>
</dbReference>
<feature type="binding site" evidence="2">
    <location>
        <position position="60"/>
    </location>
    <ligand>
        <name>NADPH</name>
        <dbReference type="ChEBI" id="CHEBI:57783"/>
    </ligand>
</feature>
<dbReference type="EMBL" id="LWMV01000185">
    <property type="protein sequence ID" value="KZX11516.1"/>
    <property type="molecule type" value="Genomic_DNA"/>
</dbReference>
<dbReference type="AlphaFoldDB" id="A0A166A3H8"/>
<comment type="similarity">
    <text evidence="1">Belongs to the pyrroline-5-carboxylate reductase family.</text>
</comment>